<sequence>MVFPEVLNSENYCRNAGGEEPMPWCYTIDPRIRWQHCDIPRCENNSNIFAADLELMDMFEPPPEPVFSPTFLLITCALSLLVVAMVILLVLGCRRLQKYRRGYNATPTTDVEIDLEKLPSNMAYHRTSAQLNPRLEILEYPRNDIIYIRDIGQGAFGRVFQAKAP</sequence>
<keyword evidence="4" id="KW-0472">Membrane</keyword>
<dbReference type="PROSITE" id="PS00021">
    <property type="entry name" value="KRINGLE_1"/>
    <property type="match status" value="1"/>
</dbReference>
<feature type="domain" description="Kringle" evidence="5">
    <location>
        <begin position="1"/>
        <end position="42"/>
    </location>
</feature>
<dbReference type="Gene3D" id="2.40.20.10">
    <property type="entry name" value="Plasminogen Kringle 4"/>
    <property type="match status" value="1"/>
</dbReference>
<dbReference type="GO" id="GO:0004175">
    <property type="term" value="F:endopeptidase activity"/>
    <property type="evidence" value="ECO:0007669"/>
    <property type="project" value="TreeGrafter"/>
</dbReference>
<dbReference type="InterPro" id="IPR013806">
    <property type="entry name" value="Kringle-like"/>
</dbReference>
<dbReference type="GO" id="GO:0005102">
    <property type="term" value="F:signaling receptor binding"/>
    <property type="evidence" value="ECO:0007669"/>
    <property type="project" value="TreeGrafter"/>
</dbReference>
<dbReference type="CDD" id="cd00108">
    <property type="entry name" value="KR"/>
    <property type="match status" value="1"/>
</dbReference>
<dbReference type="OrthoDB" id="2431000at2759"/>
<keyword evidence="1 3" id="KW-0420">Kringle</keyword>
<feature type="transmembrane region" description="Helical" evidence="4">
    <location>
        <begin position="66"/>
        <end position="91"/>
    </location>
</feature>
<name>A0A087SVM3_STEMI</name>
<evidence type="ECO:0000313" key="6">
    <source>
        <dbReference type="EMBL" id="KFM56912.1"/>
    </source>
</evidence>
<accession>A0A087SVM3</accession>
<dbReference type="Pfam" id="PF00051">
    <property type="entry name" value="Kringle"/>
    <property type="match status" value="1"/>
</dbReference>
<feature type="non-terminal residue" evidence="6">
    <location>
        <position position="165"/>
    </location>
</feature>
<protein>
    <submittedName>
        <fullName evidence="6">Tyrosine-protein kinase transmembrane receptor Ror2</fullName>
    </submittedName>
</protein>
<dbReference type="PANTHER" id="PTHR24261">
    <property type="entry name" value="PLASMINOGEN-RELATED"/>
    <property type="match status" value="1"/>
</dbReference>
<keyword evidence="6" id="KW-0418">Kinase</keyword>
<keyword evidence="4 6" id="KW-0812">Transmembrane</keyword>
<keyword evidence="2" id="KW-1015">Disulfide bond</keyword>
<dbReference type="PROSITE" id="PS50070">
    <property type="entry name" value="KRINGLE_2"/>
    <property type="match status" value="1"/>
</dbReference>
<evidence type="ECO:0000256" key="2">
    <source>
        <dbReference type="ARBA" id="ARBA00023157"/>
    </source>
</evidence>
<dbReference type="InterPro" id="IPR050759">
    <property type="entry name" value="Serine_protease_kringle"/>
</dbReference>
<evidence type="ECO:0000256" key="4">
    <source>
        <dbReference type="SAM" id="Phobius"/>
    </source>
</evidence>
<evidence type="ECO:0000259" key="5">
    <source>
        <dbReference type="PROSITE" id="PS50070"/>
    </source>
</evidence>
<proteinExistence type="predicted"/>
<comment type="caution">
    <text evidence="3">Lacks conserved residue(s) required for the propagation of feature annotation.</text>
</comment>
<dbReference type="PANTHER" id="PTHR24261:SF7">
    <property type="entry name" value="KRINGLE DOMAIN-CONTAINING PROTEIN"/>
    <property type="match status" value="1"/>
</dbReference>
<dbReference type="GO" id="GO:0016301">
    <property type="term" value="F:kinase activity"/>
    <property type="evidence" value="ECO:0007669"/>
    <property type="project" value="UniProtKB-KW"/>
</dbReference>
<dbReference type="STRING" id="407821.A0A087SVM3"/>
<keyword evidence="6" id="KW-0808">Transferase</keyword>
<keyword evidence="6" id="KW-0675">Receptor</keyword>
<evidence type="ECO:0000256" key="3">
    <source>
        <dbReference type="PROSITE-ProRule" id="PRU00121"/>
    </source>
</evidence>
<reference evidence="6 7" key="1">
    <citation type="submission" date="2013-11" db="EMBL/GenBank/DDBJ databases">
        <title>Genome sequencing of Stegodyphus mimosarum.</title>
        <authorList>
            <person name="Bechsgaard J."/>
        </authorList>
    </citation>
    <scope>NUCLEOTIDE SEQUENCE [LARGE SCALE GENOMIC DNA]</scope>
</reference>
<gene>
    <name evidence="6" type="ORF">X975_04026</name>
</gene>
<dbReference type="EMBL" id="KK112169">
    <property type="protein sequence ID" value="KFM56912.1"/>
    <property type="molecule type" value="Genomic_DNA"/>
</dbReference>
<evidence type="ECO:0000256" key="1">
    <source>
        <dbReference type="ARBA" id="ARBA00022572"/>
    </source>
</evidence>
<dbReference type="AlphaFoldDB" id="A0A087SVM3"/>
<dbReference type="InterPro" id="IPR038178">
    <property type="entry name" value="Kringle_sf"/>
</dbReference>
<keyword evidence="7" id="KW-1185">Reference proteome</keyword>
<dbReference type="SMART" id="SM00130">
    <property type="entry name" value="KR"/>
    <property type="match status" value="1"/>
</dbReference>
<dbReference type="GO" id="GO:0005615">
    <property type="term" value="C:extracellular space"/>
    <property type="evidence" value="ECO:0007669"/>
    <property type="project" value="TreeGrafter"/>
</dbReference>
<dbReference type="Proteomes" id="UP000054359">
    <property type="component" value="Unassembled WGS sequence"/>
</dbReference>
<keyword evidence="4" id="KW-1133">Transmembrane helix</keyword>
<dbReference type="InterPro" id="IPR018056">
    <property type="entry name" value="Kringle_CS"/>
</dbReference>
<dbReference type="Gene3D" id="3.30.200.20">
    <property type="entry name" value="Phosphorylase Kinase, domain 1"/>
    <property type="match status" value="1"/>
</dbReference>
<dbReference type="SUPFAM" id="SSF57440">
    <property type="entry name" value="Kringle-like"/>
    <property type="match status" value="1"/>
</dbReference>
<organism evidence="6 7">
    <name type="scientific">Stegodyphus mimosarum</name>
    <name type="common">African social velvet spider</name>
    <dbReference type="NCBI Taxonomy" id="407821"/>
    <lineage>
        <taxon>Eukaryota</taxon>
        <taxon>Metazoa</taxon>
        <taxon>Ecdysozoa</taxon>
        <taxon>Arthropoda</taxon>
        <taxon>Chelicerata</taxon>
        <taxon>Arachnida</taxon>
        <taxon>Araneae</taxon>
        <taxon>Araneomorphae</taxon>
        <taxon>Entelegynae</taxon>
        <taxon>Eresoidea</taxon>
        <taxon>Eresidae</taxon>
        <taxon>Stegodyphus</taxon>
    </lineage>
</organism>
<evidence type="ECO:0000313" key="7">
    <source>
        <dbReference type="Proteomes" id="UP000054359"/>
    </source>
</evidence>
<dbReference type="InterPro" id="IPR000001">
    <property type="entry name" value="Kringle"/>
</dbReference>